<reference evidence="1 2" key="1">
    <citation type="submission" date="2020-04" db="EMBL/GenBank/DDBJ databases">
        <title>MicrobeNet Type strains.</title>
        <authorList>
            <person name="Nicholson A.C."/>
        </authorList>
    </citation>
    <scope>NUCLEOTIDE SEQUENCE [LARGE SCALE GENOMIC DNA]</scope>
    <source>
        <strain evidence="1 2">DSM 45078</strain>
    </source>
</reference>
<keyword evidence="2" id="KW-1185">Reference proteome</keyword>
<gene>
    <name evidence="1" type="ORF">HGA13_10360</name>
</gene>
<proteinExistence type="predicted"/>
<sequence>MPHVEIWHQPAELSEGARRRLATDIAAAVVRAYGVPEGVVSIGTETIPAQHWDDQVYRPRITERADTAGSRLLRSPDY</sequence>
<organism evidence="1 2">
    <name type="scientific">Nocardia speluncae</name>
    <dbReference type="NCBI Taxonomy" id="419477"/>
    <lineage>
        <taxon>Bacteria</taxon>
        <taxon>Bacillati</taxon>
        <taxon>Actinomycetota</taxon>
        <taxon>Actinomycetes</taxon>
        <taxon>Mycobacteriales</taxon>
        <taxon>Nocardiaceae</taxon>
        <taxon>Nocardia</taxon>
    </lineage>
</organism>
<evidence type="ECO:0000313" key="1">
    <source>
        <dbReference type="EMBL" id="NKY33472.1"/>
    </source>
</evidence>
<dbReference type="AlphaFoldDB" id="A0A846XC13"/>
<dbReference type="EMBL" id="JAAXOO010000002">
    <property type="protein sequence ID" value="NKY33472.1"/>
    <property type="molecule type" value="Genomic_DNA"/>
</dbReference>
<dbReference type="Proteomes" id="UP000565715">
    <property type="component" value="Unassembled WGS sequence"/>
</dbReference>
<dbReference type="InterPro" id="IPR014347">
    <property type="entry name" value="Tautomerase/MIF_sf"/>
</dbReference>
<protein>
    <submittedName>
        <fullName evidence="1">Tautomerase pptA</fullName>
    </submittedName>
</protein>
<accession>A0A846XC13</accession>
<evidence type="ECO:0000313" key="2">
    <source>
        <dbReference type="Proteomes" id="UP000565715"/>
    </source>
</evidence>
<comment type="caution">
    <text evidence="1">The sequence shown here is derived from an EMBL/GenBank/DDBJ whole genome shotgun (WGS) entry which is preliminary data.</text>
</comment>
<name>A0A846XC13_9NOCA</name>
<dbReference type="RefSeq" id="WP_068039829.1">
    <property type="nucleotide sequence ID" value="NZ_JAAXOO010000002.1"/>
</dbReference>
<dbReference type="SUPFAM" id="SSF55331">
    <property type="entry name" value="Tautomerase/MIF"/>
    <property type="match status" value="1"/>
</dbReference>
<dbReference type="Gene3D" id="3.30.429.10">
    <property type="entry name" value="Macrophage Migration Inhibitory Factor"/>
    <property type="match status" value="1"/>
</dbReference>